<evidence type="ECO:0000313" key="4">
    <source>
        <dbReference type="Proteomes" id="UP000261560"/>
    </source>
</evidence>
<dbReference type="InterPro" id="IPR003599">
    <property type="entry name" value="Ig_sub"/>
</dbReference>
<dbReference type="OMA" id="TEMSGYY"/>
<reference evidence="3" key="2">
    <citation type="submission" date="2025-09" db="UniProtKB">
        <authorList>
            <consortium name="Ensembl"/>
        </authorList>
    </citation>
    <scope>IDENTIFICATION</scope>
</reference>
<name>A0A3B3C2I6_ORYME</name>
<dbReference type="PaxDb" id="30732-ENSOMEP00000011277"/>
<accession>A0A3B3C2I6</accession>
<dbReference type="InterPro" id="IPR007110">
    <property type="entry name" value="Ig-like_dom"/>
</dbReference>
<dbReference type="InterPro" id="IPR013106">
    <property type="entry name" value="Ig_V-set"/>
</dbReference>
<dbReference type="InterPro" id="IPR036179">
    <property type="entry name" value="Ig-like_dom_sf"/>
</dbReference>
<dbReference type="SMART" id="SM00409">
    <property type="entry name" value="IG"/>
    <property type="match status" value="2"/>
</dbReference>
<dbReference type="PANTHER" id="PTHR44969:SF1">
    <property type="entry name" value="CELL SURFACE A33 ANTIGEN"/>
    <property type="match status" value="1"/>
</dbReference>
<protein>
    <recommendedName>
        <fullName evidence="2">Ig-like domain-containing protein</fullName>
    </recommendedName>
</protein>
<evidence type="ECO:0000259" key="2">
    <source>
        <dbReference type="PROSITE" id="PS50835"/>
    </source>
</evidence>
<proteinExistence type="predicted"/>
<dbReference type="Ensembl" id="ENSOMET00000032246.1">
    <property type="protein sequence ID" value="ENSOMEP00000011277.1"/>
    <property type="gene ID" value="ENSOMEG00000000321.1"/>
</dbReference>
<dbReference type="InterPro" id="IPR003598">
    <property type="entry name" value="Ig_sub2"/>
</dbReference>
<keyword evidence="4" id="KW-1185">Reference proteome</keyword>
<dbReference type="GeneTree" id="ENSGT00940000160248"/>
<keyword evidence="1" id="KW-0732">Signal</keyword>
<dbReference type="SMART" id="SM00408">
    <property type="entry name" value="IGc2"/>
    <property type="match status" value="1"/>
</dbReference>
<feature type="chain" id="PRO_5017299368" description="Ig-like domain-containing protein" evidence="1">
    <location>
        <begin position="23"/>
        <end position="275"/>
    </location>
</feature>
<dbReference type="SUPFAM" id="SSF48726">
    <property type="entry name" value="Immunoglobulin"/>
    <property type="match status" value="2"/>
</dbReference>
<organism evidence="3 4">
    <name type="scientific">Oryzias melastigma</name>
    <name type="common">Marine medaka</name>
    <dbReference type="NCBI Taxonomy" id="30732"/>
    <lineage>
        <taxon>Eukaryota</taxon>
        <taxon>Metazoa</taxon>
        <taxon>Chordata</taxon>
        <taxon>Craniata</taxon>
        <taxon>Vertebrata</taxon>
        <taxon>Euteleostomi</taxon>
        <taxon>Actinopterygii</taxon>
        <taxon>Neopterygii</taxon>
        <taxon>Teleostei</taxon>
        <taxon>Neoteleostei</taxon>
        <taxon>Acanthomorphata</taxon>
        <taxon>Ovalentaria</taxon>
        <taxon>Atherinomorphae</taxon>
        <taxon>Beloniformes</taxon>
        <taxon>Adrianichthyidae</taxon>
        <taxon>Oryziinae</taxon>
        <taxon>Oryzias</taxon>
    </lineage>
</organism>
<feature type="domain" description="Ig-like" evidence="2">
    <location>
        <begin position="131"/>
        <end position="218"/>
    </location>
</feature>
<dbReference type="Gene3D" id="2.60.40.10">
    <property type="entry name" value="Immunoglobulins"/>
    <property type="match status" value="2"/>
</dbReference>
<feature type="domain" description="Ig-like" evidence="2">
    <location>
        <begin position="37"/>
        <end position="124"/>
    </location>
</feature>
<evidence type="ECO:0000313" key="3">
    <source>
        <dbReference type="Ensembl" id="ENSOMEP00000011277.1"/>
    </source>
</evidence>
<reference evidence="3" key="1">
    <citation type="submission" date="2025-08" db="UniProtKB">
        <authorList>
            <consortium name="Ensembl"/>
        </authorList>
    </citation>
    <scope>IDENTIFICATION</scope>
</reference>
<dbReference type="AlphaFoldDB" id="A0A3B3C2I6"/>
<sequence length="275" mass="31028">MFSTFLNYLSFFFLTVWSNVAAIEVKIPEQVYEAVNGSDTTIPCKFETSVENPQSGVISWFRRDLNSSARNVSIKKNLNTQMCKMLMPRADLIIKNVEMEDNMIFECRVQIRGDIDGTNSNSATLVVLVAPSTPICEVQGNPKNGEDIKLTCVSNEASPPAEYKWQSLDAQNNPRDPEPKSTDSKFLSLFGITTDTSGTYTCTSSNKVGSASCSLTLSVTPCKLFCRFGFHLSKNFLAEVSHKSIEKKANHYRNTKDHFYYQYLWCRSFVQNLQH</sequence>
<dbReference type="GO" id="GO:0005886">
    <property type="term" value="C:plasma membrane"/>
    <property type="evidence" value="ECO:0007669"/>
    <property type="project" value="InterPro"/>
</dbReference>
<dbReference type="PANTHER" id="PTHR44969">
    <property type="entry name" value="CELL SURFACE A33 ANTIGEN"/>
    <property type="match status" value="1"/>
</dbReference>
<dbReference type="Pfam" id="PF07686">
    <property type="entry name" value="V-set"/>
    <property type="match status" value="1"/>
</dbReference>
<feature type="signal peptide" evidence="1">
    <location>
        <begin position="1"/>
        <end position="22"/>
    </location>
</feature>
<dbReference type="InterPro" id="IPR013783">
    <property type="entry name" value="Ig-like_fold"/>
</dbReference>
<dbReference type="Pfam" id="PF13927">
    <property type="entry name" value="Ig_3"/>
    <property type="match status" value="1"/>
</dbReference>
<dbReference type="InterPro" id="IPR042474">
    <property type="entry name" value="A33"/>
</dbReference>
<dbReference type="STRING" id="30732.ENSOMEP00000011277"/>
<dbReference type="PROSITE" id="PS50835">
    <property type="entry name" value="IG_LIKE"/>
    <property type="match status" value="2"/>
</dbReference>
<dbReference type="Proteomes" id="UP000261560">
    <property type="component" value="Unplaced"/>
</dbReference>
<evidence type="ECO:0000256" key="1">
    <source>
        <dbReference type="SAM" id="SignalP"/>
    </source>
</evidence>